<gene>
    <name evidence="11" type="ORF">IV494_06830</name>
</gene>
<keyword evidence="4" id="KW-0479">Metal-binding</keyword>
<keyword evidence="3" id="KW-0548">Nucleotidyltransferase</keyword>
<comment type="similarity">
    <text evidence="8">Belongs to the bacterial reverse transcriptase family.</text>
</comment>
<evidence type="ECO:0000256" key="1">
    <source>
        <dbReference type="ARBA" id="ARBA00012493"/>
    </source>
</evidence>
<dbReference type="CDD" id="cd03487">
    <property type="entry name" value="RT_Bac_retron_II"/>
    <property type="match status" value="1"/>
</dbReference>
<sequence length="360" mass="42838">MKDFTKYKKKFREKAEDIGFSEDNIVKCLNYSEKLSNNNLPIIYDSSHLAGLVGYHRSYLTRALISTEFFYRTFKIPKKNGKIRIISEPLPSLKEIQYFILNEILYKQKVSKYCKSYIPKRKFREYLRFHTDEKQVLTLDIKDFFPSIKFNHIHEYFLNLGFAKDVSLYLACLSTYTHKENDFIEFKRFLPQGAPTSPYLSNLILTPFDDKVAEFCFDKKIKFTRYADDMAFSGEYIDQEELLIFIKNELNVYGLELNEEKINFMKQNVPQIISGVIVNKKLQLPKAQRNEIRKVMYFINEFGIDNHLEKTNETREYYLSHLLGRIQYALNLNPDDSAMKEYKNQIIEIKNEQNLKFLIE</sequence>
<dbReference type="RefSeq" id="WP_196079385.1">
    <property type="nucleotide sequence ID" value="NZ_JADPVI010000001.1"/>
</dbReference>
<keyword evidence="5" id="KW-0460">Magnesium</keyword>
<comment type="catalytic activity">
    <reaction evidence="9">
        <text>DNA(n) + a 2'-deoxyribonucleoside 5'-triphosphate = DNA(n+1) + diphosphate</text>
        <dbReference type="Rhea" id="RHEA:22508"/>
        <dbReference type="Rhea" id="RHEA-COMP:17339"/>
        <dbReference type="Rhea" id="RHEA-COMP:17340"/>
        <dbReference type="ChEBI" id="CHEBI:33019"/>
        <dbReference type="ChEBI" id="CHEBI:61560"/>
        <dbReference type="ChEBI" id="CHEBI:173112"/>
        <dbReference type="EC" id="2.7.7.49"/>
    </reaction>
</comment>
<comment type="caution">
    <text evidence="11">The sequence shown here is derived from an EMBL/GenBank/DDBJ whole genome shotgun (WGS) entry which is preliminary data.</text>
</comment>
<keyword evidence="12" id="KW-1185">Reference proteome</keyword>
<evidence type="ECO:0000313" key="11">
    <source>
        <dbReference type="EMBL" id="MBF8456895.1"/>
    </source>
</evidence>
<dbReference type="PANTHER" id="PTHR34047">
    <property type="entry name" value="NUCLEAR INTRON MATURASE 1, MITOCHONDRIAL-RELATED"/>
    <property type="match status" value="1"/>
</dbReference>
<evidence type="ECO:0000256" key="3">
    <source>
        <dbReference type="ARBA" id="ARBA00022695"/>
    </source>
</evidence>
<evidence type="ECO:0000256" key="6">
    <source>
        <dbReference type="ARBA" id="ARBA00022918"/>
    </source>
</evidence>
<evidence type="ECO:0000313" key="12">
    <source>
        <dbReference type="Proteomes" id="UP000660070"/>
    </source>
</evidence>
<dbReference type="PANTHER" id="PTHR34047:SF7">
    <property type="entry name" value="RNA-DIRECTED DNA POLYMERASE"/>
    <property type="match status" value="1"/>
</dbReference>
<dbReference type="InterPro" id="IPR051083">
    <property type="entry name" value="GrpII_Intron_Splice-Mob/Def"/>
</dbReference>
<keyword evidence="7" id="KW-0051">Antiviral defense</keyword>
<dbReference type="Proteomes" id="UP000660070">
    <property type="component" value="Unassembled WGS sequence"/>
</dbReference>
<evidence type="ECO:0000256" key="5">
    <source>
        <dbReference type="ARBA" id="ARBA00022842"/>
    </source>
</evidence>
<dbReference type="EMBL" id="JADPVI010000001">
    <property type="protein sequence ID" value="MBF8456895.1"/>
    <property type="molecule type" value="Genomic_DNA"/>
</dbReference>
<dbReference type="SUPFAM" id="SSF56672">
    <property type="entry name" value="DNA/RNA polymerases"/>
    <property type="match status" value="1"/>
</dbReference>
<dbReference type="InterPro" id="IPR000477">
    <property type="entry name" value="RT_dom"/>
</dbReference>
<protein>
    <recommendedName>
        <fullName evidence="1">RNA-directed DNA polymerase</fullName>
        <ecNumber evidence="1">2.7.7.49</ecNumber>
    </recommendedName>
</protein>
<evidence type="ECO:0000256" key="8">
    <source>
        <dbReference type="ARBA" id="ARBA00034120"/>
    </source>
</evidence>
<dbReference type="GO" id="GO:0003964">
    <property type="term" value="F:RNA-directed DNA polymerase activity"/>
    <property type="evidence" value="ECO:0007669"/>
    <property type="project" value="UniProtKB-KW"/>
</dbReference>
<dbReference type="EC" id="2.7.7.49" evidence="1"/>
<evidence type="ECO:0000256" key="7">
    <source>
        <dbReference type="ARBA" id="ARBA00023118"/>
    </source>
</evidence>
<dbReference type="InterPro" id="IPR000123">
    <property type="entry name" value="Reverse_transcriptase_msDNA"/>
</dbReference>
<evidence type="ECO:0000256" key="4">
    <source>
        <dbReference type="ARBA" id="ARBA00022723"/>
    </source>
</evidence>
<name>A0ABS0FAZ8_9FLAO</name>
<reference evidence="11 12" key="1">
    <citation type="submission" date="2020-11" db="EMBL/GenBank/DDBJ databases">
        <title>Kaistella gelatinilytica sp. nov., a flavobacterium isolated from Antarctic Soil.</title>
        <authorList>
            <person name="Li J."/>
        </authorList>
    </citation>
    <scope>NUCLEOTIDE SEQUENCE [LARGE SCALE GENOMIC DNA]</scope>
    <source>
        <strain evidence="11 12">G5-32</strain>
    </source>
</reference>
<keyword evidence="6 11" id="KW-0695">RNA-directed DNA polymerase</keyword>
<dbReference type="InterPro" id="IPR043502">
    <property type="entry name" value="DNA/RNA_pol_sf"/>
</dbReference>
<evidence type="ECO:0000256" key="2">
    <source>
        <dbReference type="ARBA" id="ARBA00022679"/>
    </source>
</evidence>
<dbReference type="Pfam" id="PF00078">
    <property type="entry name" value="RVT_1"/>
    <property type="match status" value="1"/>
</dbReference>
<organism evidence="11 12">
    <name type="scientific">Kaistella gelatinilytica</name>
    <dbReference type="NCBI Taxonomy" id="2787636"/>
    <lineage>
        <taxon>Bacteria</taxon>
        <taxon>Pseudomonadati</taxon>
        <taxon>Bacteroidota</taxon>
        <taxon>Flavobacteriia</taxon>
        <taxon>Flavobacteriales</taxon>
        <taxon>Weeksellaceae</taxon>
        <taxon>Chryseobacterium group</taxon>
        <taxon>Kaistella</taxon>
    </lineage>
</organism>
<keyword evidence="2" id="KW-0808">Transferase</keyword>
<dbReference type="PRINTS" id="PR00866">
    <property type="entry name" value="RNADNAPOLMS"/>
</dbReference>
<evidence type="ECO:0000259" key="10">
    <source>
        <dbReference type="PROSITE" id="PS50878"/>
    </source>
</evidence>
<feature type="domain" description="Reverse transcriptase" evidence="10">
    <location>
        <begin position="57"/>
        <end position="278"/>
    </location>
</feature>
<dbReference type="PROSITE" id="PS50878">
    <property type="entry name" value="RT_POL"/>
    <property type="match status" value="1"/>
</dbReference>
<proteinExistence type="inferred from homology"/>
<evidence type="ECO:0000256" key="9">
    <source>
        <dbReference type="ARBA" id="ARBA00048173"/>
    </source>
</evidence>
<accession>A0ABS0FAZ8</accession>